<dbReference type="Proteomes" id="UP000423756">
    <property type="component" value="Unassembled WGS sequence"/>
</dbReference>
<dbReference type="GO" id="GO:0019897">
    <property type="term" value="C:extrinsic component of plasma membrane"/>
    <property type="evidence" value="ECO:0007669"/>
    <property type="project" value="UniProtKB-UniRule"/>
</dbReference>
<dbReference type="SMART" id="SM00434">
    <property type="entry name" value="TOP4c"/>
    <property type="match status" value="1"/>
</dbReference>
<dbReference type="PROSITE" id="PS52040">
    <property type="entry name" value="TOPO_IIA"/>
    <property type="match status" value="1"/>
</dbReference>
<evidence type="ECO:0000256" key="4">
    <source>
        <dbReference type="ARBA" id="ARBA00023125"/>
    </source>
</evidence>
<dbReference type="PANTHER" id="PTHR43493">
    <property type="entry name" value="DNA GYRASE/TOPOISOMERASE SUBUNIT A"/>
    <property type="match status" value="1"/>
</dbReference>
<evidence type="ECO:0000256" key="7">
    <source>
        <dbReference type="HAMAP-Rule" id="MF_00936"/>
    </source>
</evidence>
<feature type="active site" description="O-(5'-phospho-DNA)-tyrosine intermediate" evidence="7 8">
    <location>
        <position position="125"/>
    </location>
</feature>
<dbReference type="NCBIfam" id="TIGR01062">
    <property type="entry name" value="parC_Gneg"/>
    <property type="match status" value="1"/>
</dbReference>
<dbReference type="GeneID" id="77340263"/>
<comment type="subunit">
    <text evidence="7">Heterotetramer composed of ParC and ParE.</text>
</comment>
<proteinExistence type="inferred from homology"/>
<evidence type="ECO:0000256" key="5">
    <source>
        <dbReference type="ARBA" id="ARBA00023136"/>
    </source>
</evidence>
<accession>A0A7V7NTG4</accession>
<dbReference type="HAMAP" id="MF_00936">
    <property type="entry name" value="ParC_type1"/>
    <property type="match status" value="1"/>
</dbReference>
<evidence type="ECO:0000313" key="11">
    <source>
        <dbReference type="EMBL" id="KAB0479399.1"/>
    </source>
</evidence>
<evidence type="ECO:0000313" key="12">
    <source>
        <dbReference type="Proteomes" id="UP000423756"/>
    </source>
</evidence>
<dbReference type="Pfam" id="PF00521">
    <property type="entry name" value="DNA_topoisoIV"/>
    <property type="match status" value="1"/>
</dbReference>
<keyword evidence="6 7" id="KW-0413">Isomerase</keyword>
<dbReference type="SUPFAM" id="SSF101904">
    <property type="entry name" value="GyrA/ParC C-terminal domain-like"/>
    <property type="match status" value="1"/>
</dbReference>
<dbReference type="Gene3D" id="2.120.10.90">
    <property type="entry name" value="DNA gyrase/topoisomerase IV, subunit A, C-terminal"/>
    <property type="match status" value="1"/>
</dbReference>
<dbReference type="AlphaFoldDB" id="A0A7V7NTG4"/>
<dbReference type="GO" id="GO:0009330">
    <property type="term" value="C:DNA topoisomerase type II (double strand cut, ATP-hydrolyzing) complex"/>
    <property type="evidence" value="ECO:0007669"/>
    <property type="project" value="TreeGrafter"/>
</dbReference>
<dbReference type="InterPro" id="IPR002205">
    <property type="entry name" value="Topo_IIA_dom_A"/>
</dbReference>
<dbReference type="FunFam" id="3.30.1360.40:FF:000005">
    <property type="entry name" value="DNA topoisomerase 4 subunit A"/>
    <property type="match status" value="1"/>
</dbReference>
<feature type="site" description="Transition state stabilizer" evidence="7">
    <location>
        <position position="124"/>
    </location>
</feature>
<dbReference type="Pfam" id="PF03989">
    <property type="entry name" value="DNA_gyraseA_C"/>
    <property type="match status" value="2"/>
</dbReference>
<dbReference type="EMBL" id="VZPX01000024">
    <property type="protein sequence ID" value="KAB0479399.1"/>
    <property type="molecule type" value="Genomic_DNA"/>
</dbReference>
<evidence type="ECO:0000256" key="2">
    <source>
        <dbReference type="ARBA" id="ARBA00022475"/>
    </source>
</evidence>
<organism evidence="11 12">
    <name type="scientific">Vibrio chagasii</name>
    <dbReference type="NCBI Taxonomy" id="170679"/>
    <lineage>
        <taxon>Bacteria</taxon>
        <taxon>Pseudomonadati</taxon>
        <taxon>Pseudomonadota</taxon>
        <taxon>Gammaproteobacteria</taxon>
        <taxon>Vibrionales</taxon>
        <taxon>Vibrionaceae</taxon>
        <taxon>Vibrio</taxon>
    </lineage>
</organism>
<feature type="domain" description="Topo IIA-type catalytic" evidence="10">
    <location>
        <begin position="36"/>
        <end position="499"/>
    </location>
</feature>
<evidence type="ECO:0000256" key="8">
    <source>
        <dbReference type="PROSITE-ProRule" id="PRU01384"/>
    </source>
</evidence>
<dbReference type="FunFam" id="1.10.268.10:FF:000001">
    <property type="entry name" value="DNA gyrase subunit A"/>
    <property type="match status" value="1"/>
</dbReference>
<dbReference type="Gene3D" id="1.10.268.10">
    <property type="entry name" value="Topoisomerase, domain 3"/>
    <property type="match status" value="1"/>
</dbReference>
<dbReference type="GO" id="GO:0005694">
    <property type="term" value="C:chromosome"/>
    <property type="evidence" value="ECO:0007669"/>
    <property type="project" value="InterPro"/>
</dbReference>
<comment type="subcellular location">
    <subcellularLocation>
        <location evidence="7">Cell membrane</location>
        <topology evidence="7">Peripheral membrane protein</topology>
    </subcellularLocation>
</comment>
<dbReference type="InterPro" id="IPR013757">
    <property type="entry name" value="Topo_IIA_A_a_sf"/>
</dbReference>
<comment type="catalytic activity">
    <reaction evidence="1 7 8">
        <text>ATP-dependent breakage, passage and rejoining of double-stranded DNA.</text>
        <dbReference type="EC" id="5.6.2.2"/>
    </reaction>
</comment>
<dbReference type="InterPro" id="IPR013758">
    <property type="entry name" value="Topo_IIA_A/C_ab"/>
</dbReference>
<dbReference type="InterPro" id="IPR005742">
    <property type="entry name" value="TopoIV_A_Gneg"/>
</dbReference>
<gene>
    <name evidence="7 11" type="primary">parC</name>
    <name evidence="11" type="ORF">F7Q91_12750</name>
</gene>
<dbReference type="SUPFAM" id="SSF56719">
    <property type="entry name" value="Type II DNA topoisomerase"/>
    <property type="match status" value="1"/>
</dbReference>
<keyword evidence="5 7" id="KW-0472">Membrane</keyword>
<dbReference type="GO" id="GO:0006265">
    <property type="term" value="P:DNA topological change"/>
    <property type="evidence" value="ECO:0007669"/>
    <property type="project" value="UniProtKB-UniRule"/>
</dbReference>
<dbReference type="Gene3D" id="3.90.199.10">
    <property type="entry name" value="Topoisomerase II, domain 5"/>
    <property type="match status" value="1"/>
</dbReference>
<dbReference type="CDD" id="cd00187">
    <property type="entry name" value="TOP4c"/>
    <property type="match status" value="1"/>
</dbReference>
<keyword evidence="9" id="KW-0175">Coiled coil</keyword>
<feature type="site" description="Interaction with DNA" evidence="7">
    <location>
        <position position="82"/>
    </location>
</feature>
<dbReference type="GO" id="GO:0005737">
    <property type="term" value="C:cytoplasm"/>
    <property type="evidence" value="ECO:0007669"/>
    <property type="project" value="TreeGrafter"/>
</dbReference>
<protein>
    <recommendedName>
        <fullName evidence="7">DNA topoisomerase 4 subunit A</fullName>
        <ecNumber evidence="7">5.6.2.2</ecNumber>
    </recommendedName>
    <alternativeName>
        <fullName evidence="7">Topoisomerase IV subunit A</fullName>
    </alternativeName>
</protein>
<dbReference type="PANTHER" id="PTHR43493:SF1">
    <property type="entry name" value="DNA TOPOISOMERASE 4 SUBUNIT A"/>
    <property type="match status" value="1"/>
</dbReference>
<reference evidence="11 12" key="1">
    <citation type="submission" date="2019-09" db="EMBL/GenBank/DDBJ databases">
        <title>Draft genome sequences of 48 bacterial type strains from the CCUG.</title>
        <authorList>
            <person name="Tunovic T."/>
            <person name="Pineiro-Iglesias B."/>
            <person name="Unosson C."/>
            <person name="Inganas E."/>
            <person name="Ohlen M."/>
            <person name="Cardew S."/>
            <person name="Jensie-Markopoulos S."/>
            <person name="Salva-Serra F."/>
            <person name="Jaen-Luchoro D."/>
            <person name="Karlsson R."/>
            <person name="Svensson-Stadler L."/>
            <person name="Chun J."/>
            <person name="Moore E."/>
        </authorList>
    </citation>
    <scope>NUCLEOTIDE SEQUENCE [LARGE SCALE GENOMIC DNA]</scope>
    <source>
        <strain evidence="11 12">CCUG 48643</strain>
    </source>
</reference>
<feature type="coiled-coil region" evidence="9">
    <location>
        <begin position="431"/>
        <end position="462"/>
    </location>
</feature>
<comment type="function">
    <text evidence="7">Topoisomerase IV is essential for chromosome segregation. It relaxes supercoiled DNA. Performs the decatenation events required during the replication of a circular DNA molecule.</text>
</comment>
<comment type="caution">
    <text evidence="11">The sequence shown here is derived from an EMBL/GenBank/DDBJ whole genome shotgun (WGS) entry which is preliminary data.</text>
</comment>
<dbReference type="EC" id="5.6.2.2" evidence="7"/>
<keyword evidence="3 7" id="KW-0799">Topoisomerase</keyword>
<evidence type="ECO:0000256" key="3">
    <source>
        <dbReference type="ARBA" id="ARBA00023029"/>
    </source>
</evidence>
<name>A0A7V7NTG4_9VIBR</name>
<keyword evidence="2 7" id="KW-1003">Cell membrane</keyword>
<evidence type="ECO:0000259" key="10">
    <source>
        <dbReference type="PROSITE" id="PS52040"/>
    </source>
</evidence>
<feature type="site" description="Interaction with DNA" evidence="7">
    <location>
        <position position="44"/>
    </location>
</feature>
<evidence type="ECO:0000256" key="1">
    <source>
        <dbReference type="ARBA" id="ARBA00000185"/>
    </source>
</evidence>
<dbReference type="Gene3D" id="3.30.1360.40">
    <property type="match status" value="1"/>
</dbReference>
<keyword evidence="4 7" id="KW-0238">DNA-binding</keyword>
<dbReference type="NCBIfam" id="NF004044">
    <property type="entry name" value="PRK05561.1"/>
    <property type="match status" value="1"/>
</dbReference>
<comment type="similarity">
    <text evidence="7">Belongs to the type II topoisomerase GyrA/ParC subunit family. ParC type 1 subfamily.</text>
</comment>
<dbReference type="RefSeq" id="WP_102423068.1">
    <property type="nucleotide sequence ID" value="NZ_AP025465.1"/>
</dbReference>
<dbReference type="InterPro" id="IPR006691">
    <property type="entry name" value="GyrA/parC_rep"/>
</dbReference>
<dbReference type="InterPro" id="IPR035516">
    <property type="entry name" value="Gyrase/topoIV_suA_C"/>
</dbReference>
<evidence type="ECO:0000256" key="6">
    <source>
        <dbReference type="ARBA" id="ARBA00023235"/>
    </source>
</evidence>
<dbReference type="GO" id="GO:0005524">
    <property type="term" value="F:ATP binding"/>
    <property type="evidence" value="ECO:0007669"/>
    <property type="project" value="InterPro"/>
</dbReference>
<dbReference type="GO" id="GO:0007059">
    <property type="term" value="P:chromosome segregation"/>
    <property type="evidence" value="ECO:0007669"/>
    <property type="project" value="UniProtKB-UniRule"/>
</dbReference>
<dbReference type="GO" id="GO:0003918">
    <property type="term" value="F:DNA topoisomerase type II (double strand cut, ATP-hydrolyzing) activity"/>
    <property type="evidence" value="ECO:0007669"/>
    <property type="project" value="UniProtKB-UniRule"/>
</dbReference>
<dbReference type="GO" id="GO:0003677">
    <property type="term" value="F:DNA binding"/>
    <property type="evidence" value="ECO:0007669"/>
    <property type="project" value="UniProtKB-UniRule"/>
</dbReference>
<evidence type="ECO:0000256" key="9">
    <source>
        <dbReference type="SAM" id="Coils"/>
    </source>
</evidence>
<dbReference type="InterPro" id="IPR050220">
    <property type="entry name" value="Type_II_DNA_Topoisomerases"/>
</dbReference>
<dbReference type="InterPro" id="IPR013760">
    <property type="entry name" value="Topo_IIA-like_dom_sf"/>
</dbReference>
<feature type="site" description="Interaction with DNA" evidence="7">
    <location>
        <position position="80"/>
    </location>
</feature>
<sequence>MSNEITFDGVEQLPMRKFTEDAYLNYSMYVIMDRALPYIGDGLKPVQRRIIYAMSELGLSAASKYKKSARTVGDVLGKYHPHGDSACYEAMVLMAQPFSYRYPLVDGQGNWGAPDDPKSFAAMRYTEAKLSKFAEVLLGELGQGTVEWQPNFDGTMKEPQMLPARLPHILLNGITGIAVGMATDIPPHNVREIADATIKLIDSPKAELSDIMESVQGPDYPTEAEIISPKSDIEKIYKTGRGSIKMRAVWHKEGSDIVITALPHQVSGAKLLEQIANQMRAKKLPMVDDLRDESDHENPTRIVVVPRSNRIDCDQLMSHLFASTDLEKNFRVNLNMIGLDNRPQVKGLVQILKEWIEFRRTTVRRRLQHRLDKVLARLHILEGLLVAYLNLDEVIEIIRTEDDPKAVLMERFGITEIQADAILDTKLRHLAKLEEMKIRGEQDELEKEREKLEKLLGSERRLNTLIKKEIQADADKYGDDRRSPLVERAEAKAMTERDLVPSEPITVVLSEKGWIRHAKGHEVDAEGLNYKSGDKFLASAKGKSNQQAVFLGSDGRSYSLESHSLPSARSQGEPITGRLNISAGTSIRQVVMGEDEQLWLVGSDAGYGFVCKGSDLLSKNKSGKALVNLPQSSEVMAPSPIADLESNQILAITNQGRMLLFPIKDLPQLSKGKGNKIINIPSAKAKEREEFVSHLMAIPENATLTIYAGKRKLGLKPADLENFRGERGRRGGLLPRGLQRVTRIDIEEPSES</sequence>